<dbReference type="Gene3D" id="3.40.50.2000">
    <property type="entry name" value="Glycogen Phosphorylase B"/>
    <property type="match status" value="1"/>
</dbReference>
<sequence length="212" mass="23823">MPENRISVIYNGIDHGVFKPYEVKIFDSPYILYVGSERPRKNLSRLFEAFAQLKGEFPELKLVKAGAAGRSEEYRRNVMRKLDSLGITQEVIFVDPASELELAHYYSSASLLAYPSLYEGFGLPPLEAMACGCPVVTSNTSSLPEVVGKAAIMVDPYDVDALAQAMRRVLTHDKLRGDMVGKGLEQAKRFSWEETARKTQEVYNKVAEQHRE</sequence>
<comment type="caution">
    <text evidence="3">The sequence shown here is derived from an EMBL/GenBank/DDBJ whole genome shotgun (WGS) entry which is preliminary data.</text>
</comment>
<dbReference type="CDD" id="cd03809">
    <property type="entry name" value="GT4_MtfB-like"/>
    <property type="match status" value="1"/>
</dbReference>
<keyword evidence="1" id="KW-0808">Transferase</keyword>
<feature type="domain" description="Glycosyl transferase family 1" evidence="2">
    <location>
        <begin position="27"/>
        <end position="180"/>
    </location>
</feature>
<dbReference type="EMBL" id="BARU01022942">
    <property type="protein sequence ID" value="GAH48167.1"/>
    <property type="molecule type" value="Genomic_DNA"/>
</dbReference>
<reference evidence="3" key="1">
    <citation type="journal article" date="2014" name="Front. Microbiol.">
        <title>High frequency of phylogenetically diverse reductive dehalogenase-homologous genes in deep subseafloor sedimentary metagenomes.</title>
        <authorList>
            <person name="Kawai M."/>
            <person name="Futagami T."/>
            <person name="Toyoda A."/>
            <person name="Takaki Y."/>
            <person name="Nishi S."/>
            <person name="Hori S."/>
            <person name="Arai W."/>
            <person name="Tsubouchi T."/>
            <person name="Morono Y."/>
            <person name="Uchiyama I."/>
            <person name="Ito T."/>
            <person name="Fujiyama A."/>
            <person name="Inagaki F."/>
            <person name="Takami H."/>
        </authorList>
    </citation>
    <scope>NUCLEOTIDE SEQUENCE</scope>
    <source>
        <strain evidence="3">Expedition CK06-06</strain>
    </source>
</reference>
<evidence type="ECO:0000313" key="3">
    <source>
        <dbReference type="EMBL" id="GAH48167.1"/>
    </source>
</evidence>
<evidence type="ECO:0000256" key="1">
    <source>
        <dbReference type="ARBA" id="ARBA00022679"/>
    </source>
</evidence>
<dbReference type="AlphaFoldDB" id="X1FT53"/>
<evidence type="ECO:0000259" key="2">
    <source>
        <dbReference type="Pfam" id="PF00534"/>
    </source>
</evidence>
<organism evidence="3">
    <name type="scientific">marine sediment metagenome</name>
    <dbReference type="NCBI Taxonomy" id="412755"/>
    <lineage>
        <taxon>unclassified sequences</taxon>
        <taxon>metagenomes</taxon>
        <taxon>ecological metagenomes</taxon>
    </lineage>
</organism>
<dbReference type="Pfam" id="PF00534">
    <property type="entry name" value="Glycos_transf_1"/>
    <property type="match status" value="1"/>
</dbReference>
<dbReference type="PANTHER" id="PTHR46401">
    <property type="entry name" value="GLYCOSYLTRANSFERASE WBBK-RELATED"/>
    <property type="match status" value="1"/>
</dbReference>
<gene>
    <name evidence="3" type="ORF">S03H2_37288</name>
</gene>
<name>X1FT53_9ZZZZ</name>
<protein>
    <recommendedName>
        <fullName evidence="2">Glycosyl transferase family 1 domain-containing protein</fullName>
    </recommendedName>
</protein>
<dbReference type="InterPro" id="IPR001296">
    <property type="entry name" value="Glyco_trans_1"/>
</dbReference>
<dbReference type="SUPFAM" id="SSF53756">
    <property type="entry name" value="UDP-Glycosyltransferase/glycogen phosphorylase"/>
    <property type="match status" value="1"/>
</dbReference>
<dbReference type="FunFam" id="3.40.50.2000:FF:000119">
    <property type="entry name" value="Glycosyl transferase group 1"/>
    <property type="match status" value="1"/>
</dbReference>
<proteinExistence type="predicted"/>
<dbReference type="PANTHER" id="PTHR46401:SF2">
    <property type="entry name" value="GLYCOSYLTRANSFERASE WBBK-RELATED"/>
    <property type="match status" value="1"/>
</dbReference>
<dbReference type="GO" id="GO:0016757">
    <property type="term" value="F:glycosyltransferase activity"/>
    <property type="evidence" value="ECO:0007669"/>
    <property type="project" value="InterPro"/>
</dbReference>
<accession>X1FT53</accession>